<evidence type="ECO:0000256" key="2">
    <source>
        <dbReference type="ARBA" id="ARBA00022676"/>
    </source>
</evidence>
<dbReference type="PANTHER" id="PTHR48043:SF62">
    <property type="entry name" value="GLUCURONOSYLTRANSFERASE"/>
    <property type="match status" value="1"/>
</dbReference>
<dbReference type="AlphaFoldDB" id="A0A0N4XWW7"/>
<organism evidence="10">
    <name type="scientific">Nippostrongylus brasiliensis</name>
    <name type="common">Rat hookworm</name>
    <dbReference type="NCBI Taxonomy" id="27835"/>
    <lineage>
        <taxon>Eukaryota</taxon>
        <taxon>Metazoa</taxon>
        <taxon>Ecdysozoa</taxon>
        <taxon>Nematoda</taxon>
        <taxon>Chromadorea</taxon>
        <taxon>Rhabditida</taxon>
        <taxon>Rhabditina</taxon>
        <taxon>Rhabditomorpha</taxon>
        <taxon>Strongyloidea</taxon>
        <taxon>Heligmosomidae</taxon>
        <taxon>Nippostrongylus</taxon>
    </lineage>
</organism>
<name>A0A0N4XWW7_NIPBR</name>
<reference evidence="10" key="1">
    <citation type="submission" date="2017-02" db="UniProtKB">
        <authorList>
            <consortium name="WormBaseParasite"/>
        </authorList>
    </citation>
    <scope>IDENTIFICATION</scope>
</reference>
<dbReference type="InterPro" id="IPR050271">
    <property type="entry name" value="UDP-glycosyltransferase"/>
</dbReference>
<evidence type="ECO:0000256" key="5">
    <source>
        <dbReference type="ARBA" id="ARBA00047475"/>
    </source>
</evidence>
<dbReference type="GO" id="GO:0015020">
    <property type="term" value="F:glucuronosyltransferase activity"/>
    <property type="evidence" value="ECO:0007669"/>
    <property type="project" value="UniProtKB-EC"/>
</dbReference>
<dbReference type="PROSITE" id="PS00375">
    <property type="entry name" value="UDPGT"/>
    <property type="match status" value="1"/>
</dbReference>
<evidence type="ECO:0000256" key="4">
    <source>
        <dbReference type="ARBA" id="ARBA00022729"/>
    </source>
</evidence>
<protein>
    <recommendedName>
        <fullName evidence="7">UDP-glucuronosyltransferase</fullName>
        <ecNumber evidence="7">2.4.1.17</ecNumber>
    </recommendedName>
</protein>
<dbReference type="WBParaSite" id="NBR_0000742401-mRNA-1">
    <property type="protein sequence ID" value="NBR_0000742401-mRNA-1"/>
    <property type="gene ID" value="NBR_0000742401"/>
</dbReference>
<evidence type="ECO:0000313" key="10">
    <source>
        <dbReference type="WBParaSite" id="NBR_0000742401-mRNA-1"/>
    </source>
</evidence>
<gene>
    <name evidence="8" type="ORF">NBR_LOCUS7425</name>
</gene>
<comment type="similarity">
    <text evidence="1 6">Belongs to the UDP-glycosyltransferase family.</text>
</comment>
<dbReference type="EC" id="2.4.1.17" evidence="7"/>
<dbReference type="STRING" id="27835.A0A0N4XWW7"/>
<evidence type="ECO:0000313" key="9">
    <source>
        <dbReference type="Proteomes" id="UP000271162"/>
    </source>
</evidence>
<evidence type="ECO:0000256" key="1">
    <source>
        <dbReference type="ARBA" id="ARBA00009995"/>
    </source>
</evidence>
<dbReference type="InterPro" id="IPR002213">
    <property type="entry name" value="UDP_glucos_trans"/>
</dbReference>
<dbReference type="InterPro" id="IPR035595">
    <property type="entry name" value="UDP_glycos_trans_CS"/>
</dbReference>
<reference evidence="8 9" key="2">
    <citation type="submission" date="2018-11" db="EMBL/GenBank/DDBJ databases">
        <authorList>
            <consortium name="Pathogen Informatics"/>
        </authorList>
    </citation>
    <scope>NUCLEOTIDE SEQUENCE [LARGE SCALE GENOMIC DNA]</scope>
</reference>
<proteinExistence type="inferred from homology"/>
<comment type="subcellular location">
    <subcellularLocation>
        <location evidence="7">Membrane</location>
        <topology evidence="7">Single-pass membrane protein</topology>
    </subcellularLocation>
</comment>
<dbReference type="Gene3D" id="3.40.50.2000">
    <property type="entry name" value="Glycogen Phosphorylase B"/>
    <property type="match status" value="1"/>
</dbReference>
<keyword evidence="9" id="KW-1185">Reference proteome</keyword>
<keyword evidence="4" id="KW-0732">Signal</keyword>
<evidence type="ECO:0000256" key="3">
    <source>
        <dbReference type="ARBA" id="ARBA00022679"/>
    </source>
</evidence>
<evidence type="ECO:0000256" key="6">
    <source>
        <dbReference type="RuleBase" id="RU003718"/>
    </source>
</evidence>
<evidence type="ECO:0000256" key="7">
    <source>
        <dbReference type="RuleBase" id="RU362059"/>
    </source>
</evidence>
<dbReference type="CDD" id="cd03784">
    <property type="entry name" value="GT1_Gtf-like"/>
    <property type="match status" value="1"/>
</dbReference>
<accession>A0A0N4XWW7</accession>
<dbReference type="GO" id="GO:0016020">
    <property type="term" value="C:membrane"/>
    <property type="evidence" value="ECO:0007669"/>
    <property type="project" value="UniProtKB-SubCell"/>
</dbReference>
<sequence>MLATNSAYYFLDDINSLVFPSPVSTGIAEIGFNCPQVKELPSEYQEFLEDSTSKGTILVAFGSNVLWDYAPDAILNSIATALNQLKEIVFSYNGDIDRVRHLGGHVKVTRWAPQKEILAHNKTVLFVSHGGLKSLKDTICGATPVVYIPLFAEQSHNSELARAAGFAEVVLKNHLSAESLENTMRRVAGMSQIKTRA</sequence>
<keyword evidence="3 6" id="KW-0808">Transferase</keyword>
<dbReference type="Proteomes" id="UP000271162">
    <property type="component" value="Unassembled WGS sequence"/>
</dbReference>
<dbReference type="EMBL" id="UYSL01019888">
    <property type="protein sequence ID" value="VDL71014.1"/>
    <property type="molecule type" value="Genomic_DNA"/>
</dbReference>
<keyword evidence="2 6" id="KW-0328">Glycosyltransferase</keyword>
<dbReference type="OMA" id="KETICGG"/>
<dbReference type="Pfam" id="PF00201">
    <property type="entry name" value="UDPGT"/>
    <property type="match status" value="1"/>
</dbReference>
<dbReference type="SUPFAM" id="SSF53756">
    <property type="entry name" value="UDP-Glycosyltransferase/glycogen phosphorylase"/>
    <property type="match status" value="1"/>
</dbReference>
<dbReference type="PANTHER" id="PTHR48043">
    <property type="entry name" value="EG:EG0003.4 PROTEIN-RELATED"/>
    <property type="match status" value="1"/>
</dbReference>
<comment type="catalytic activity">
    <reaction evidence="5 7">
        <text>glucuronate acceptor + UDP-alpha-D-glucuronate = acceptor beta-D-glucuronoside + UDP + H(+)</text>
        <dbReference type="Rhea" id="RHEA:21032"/>
        <dbReference type="ChEBI" id="CHEBI:15378"/>
        <dbReference type="ChEBI" id="CHEBI:58052"/>
        <dbReference type="ChEBI" id="CHEBI:58223"/>
        <dbReference type="ChEBI" id="CHEBI:132367"/>
        <dbReference type="ChEBI" id="CHEBI:132368"/>
        <dbReference type="EC" id="2.4.1.17"/>
    </reaction>
</comment>
<evidence type="ECO:0000313" key="8">
    <source>
        <dbReference type="EMBL" id="VDL71014.1"/>
    </source>
</evidence>